<keyword evidence="3 8" id="KW-1133">Transmembrane helix</keyword>
<dbReference type="GO" id="GO:0007204">
    <property type="term" value="P:positive regulation of cytosolic calcium ion concentration"/>
    <property type="evidence" value="ECO:0007669"/>
    <property type="project" value="TreeGrafter"/>
</dbReference>
<gene>
    <name evidence="10" type="ORF">MMEN_LOCUS16461</name>
</gene>
<dbReference type="InterPro" id="IPR017452">
    <property type="entry name" value="GPCR_Rhodpsn_7TM"/>
</dbReference>
<evidence type="ECO:0000256" key="4">
    <source>
        <dbReference type="ARBA" id="ARBA00023040"/>
    </source>
</evidence>
<dbReference type="GO" id="GO:0009897">
    <property type="term" value="C:external side of plasma membrane"/>
    <property type="evidence" value="ECO:0007669"/>
    <property type="project" value="TreeGrafter"/>
</dbReference>
<dbReference type="Gene3D" id="1.20.1070.10">
    <property type="entry name" value="Rhodopsin 7-helix transmembrane proteins"/>
    <property type="match status" value="1"/>
</dbReference>
<sequence>MSGPEGTELNSTGSGALLGNSSGTGLANVEQILVPIVDTLILVLGVCGHTLVMIILCGRRRGRGADRGGQSPQSPATGTGTDILLLSLSASDLLLLSTLPFHTVAIAMQRWPFGDVMCRLLGFLGSTSSSASVFTLAVLAVSRYLTVVRPARAYHLLTARRVSIAALLLWIPACGLGAPQLVFRSVGTPQKSPDGFACFAFLCYRDQLIYGLFHFLAAFLLPLVTIGVAYGSIFAFLCGVQHAGRAPQVERYQSKVTQTTAMLVLAFTLCWLPSYGLTLALLADKNSAATGASPRYGPFSVFARFMATLSTVMNPILYVLMSQKFRQDLLRLFKRVGQQPNTAVDLSAA</sequence>
<dbReference type="GO" id="GO:0016493">
    <property type="term" value="F:C-C chemokine receptor activity"/>
    <property type="evidence" value="ECO:0007669"/>
    <property type="project" value="TreeGrafter"/>
</dbReference>
<dbReference type="AlphaFoldDB" id="A0A8S4BGB7"/>
<proteinExistence type="predicted"/>
<dbReference type="PROSITE" id="PS50262">
    <property type="entry name" value="G_PROTEIN_RECEP_F1_2"/>
    <property type="match status" value="1"/>
</dbReference>
<feature type="transmembrane region" description="Helical" evidence="8">
    <location>
        <begin position="261"/>
        <end position="282"/>
    </location>
</feature>
<comment type="subcellular location">
    <subcellularLocation>
        <location evidence="1">Membrane</location>
    </subcellularLocation>
</comment>
<keyword evidence="2 8" id="KW-0812">Transmembrane</keyword>
<feature type="transmembrane region" description="Helical" evidence="8">
    <location>
        <begin position="32"/>
        <end position="57"/>
    </location>
</feature>
<evidence type="ECO:0000313" key="11">
    <source>
        <dbReference type="Proteomes" id="UP000677803"/>
    </source>
</evidence>
<dbReference type="GO" id="GO:0019957">
    <property type="term" value="F:C-C chemokine binding"/>
    <property type="evidence" value="ECO:0007669"/>
    <property type="project" value="TreeGrafter"/>
</dbReference>
<dbReference type="GO" id="GO:0060326">
    <property type="term" value="P:cell chemotaxis"/>
    <property type="evidence" value="ECO:0007669"/>
    <property type="project" value="TreeGrafter"/>
</dbReference>
<dbReference type="InterPro" id="IPR050119">
    <property type="entry name" value="CCR1-9-like"/>
</dbReference>
<evidence type="ECO:0000256" key="3">
    <source>
        <dbReference type="ARBA" id="ARBA00022989"/>
    </source>
</evidence>
<feature type="transmembrane region" description="Helical" evidence="8">
    <location>
        <begin position="120"/>
        <end position="141"/>
    </location>
</feature>
<comment type="caution">
    <text evidence="10">The sequence shown here is derived from an EMBL/GenBank/DDBJ whole genome shotgun (WGS) entry which is preliminary data.</text>
</comment>
<dbReference type="Proteomes" id="UP000677803">
    <property type="component" value="Unassembled WGS sequence"/>
</dbReference>
<keyword evidence="11" id="KW-1185">Reference proteome</keyword>
<protein>
    <submittedName>
        <fullName evidence="10">(Atlantic silverside) hypothetical protein</fullName>
    </submittedName>
</protein>
<dbReference type="PRINTS" id="PR00237">
    <property type="entry name" value="GPCRRHODOPSN"/>
</dbReference>
<evidence type="ECO:0000256" key="5">
    <source>
        <dbReference type="ARBA" id="ARBA00023136"/>
    </source>
</evidence>
<dbReference type="EMBL" id="CAJRST010033334">
    <property type="protein sequence ID" value="CAG5982019.1"/>
    <property type="molecule type" value="Genomic_DNA"/>
</dbReference>
<feature type="transmembrane region" description="Helical" evidence="8">
    <location>
        <begin position="162"/>
        <end position="183"/>
    </location>
</feature>
<dbReference type="GO" id="GO:0019722">
    <property type="term" value="P:calcium-mediated signaling"/>
    <property type="evidence" value="ECO:0007669"/>
    <property type="project" value="TreeGrafter"/>
</dbReference>
<evidence type="ECO:0000256" key="2">
    <source>
        <dbReference type="ARBA" id="ARBA00022692"/>
    </source>
</evidence>
<dbReference type="Pfam" id="PF00001">
    <property type="entry name" value="7tm_1"/>
    <property type="match status" value="1"/>
</dbReference>
<evidence type="ECO:0000259" key="9">
    <source>
        <dbReference type="PROSITE" id="PS50262"/>
    </source>
</evidence>
<feature type="domain" description="G-protein coupled receptors family 1 profile" evidence="9">
    <location>
        <begin position="48"/>
        <end position="318"/>
    </location>
</feature>
<dbReference type="SUPFAM" id="SSF81321">
    <property type="entry name" value="Family A G protein-coupled receptor-like"/>
    <property type="match status" value="1"/>
</dbReference>
<dbReference type="PANTHER" id="PTHR10489">
    <property type="entry name" value="CELL ADHESION MOLECULE"/>
    <property type="match status" value="1"/>
</dbReference>
<keyword evidence="5 8" id="KW-0472">Membrane</keyword>
<accession>A0A8S4BGB7</accession>
<keyword evidence="6" id="KW-0675">Receptor</keyword>
<evidence type="ECO:0000256" key="1">
    <source>
        <dbReference type="ARBA" id="ARBA00004370"/>
    </source>
</evidence>
<dbReference type="OrthoDB" id="5950040at2759"/>
<organism evidence="10 11">
    <name type="scientific">Menidia menidia</name>
    <name type="common">Atlantic silverside</name>
    <dbReference type="NCBI Taxonomy" id="238744"/>
    <lineage>
        <taxon>Eukaryota</taxon>
        <taxon>Metazoa</taxon>
        <taxon>Chordata</taxon>
        <taxon>Craniata</taxon>
        <taxon>Vertebrata</taxon>
        <taxon>Euteleostomi</taxon>
        <taxon>Actinopterygii</taxon>
        <taxon>Neopterygii</taxon>
        <taxon>Teleostei</taxon>
        <taxon>Neoteleostei</taxon>
        <taxon>Acanthomorphata</taxon>
        <taxon>Ovalentaria</taxon>
        <taxon>Atherinomorphae</taxon>
        <taxon>Atheriniformes</taxon>
        <taxon>Atherinopsidae</taxon>
        <taxon>Menidiinae</taxon>
        <taxon>Menidia</taxon>
    </lineage>
</organism>
<dbReference type="PANTHER" id="PTHR10489:SF936">
    <property type="entry name" value="G-PROTEIN COUPLED RECEPTORS FAMILY 1 PROFILE DOMAIN-CONTAINING PROTEIN"/>
    <property type="match status" value="1"/>
</dbReference>
<evidence type="ECO:0000313" key="10">
    <source>
        <dbReference type="EMBL" id="CAG5982019.1"/>
    </source>
</evidence>
<evidence type="ECO:0000256" key="7">
    <source>
        <dbReference type="ARBA" id="ARBA00023224"/>
    </source>
</evidence>
<feature type="transmembrane region" description="Helical" evidence="8">
    <location>
        <begin position="302"/>
        <end position="321"/>
    </location>
</feature>
<name>A0A8S4BGB7_9TELE</name>
<keyword evidence="4" id="KW-0297">G-protein coupled receptor</keyword>
<evidence type="ECO:0000256" key="8">
    <source>
        <dbReference type="SAM" id="Phobius"/>
    </source>
</evidence>
<dbReference type="GO" id="GO:0006955">
    <property type="term" value="P:immune response"/>
    <property type="evidence" value="ECO:0007669"/>
    <property type="project" value="TreeGrafter"/>
</dbReference>
<keyword evidence="7" id="KW-0807">Transducer</keyword>
<reference evidence="10" key="1">
    <citation type="submission" date="2021-05" db="EMBL/GenBank/DDBJ databases">
        <authorList>
            <person name="Tigano A."/>
        </authorList>
    </citation>
    <scope>NUCLEOTIDE SEQUENCE</scope>
</reference>
<feature type="transmembrane region" description="Helical" evidence="8">
    <location>
        <begin position="83"/>
        <end position="108"/>
    </location>
</feature>
<feature type="transmembrane region" description="Helical" evidence="8">
    <location>
        <begin position="212"/>
        <end position="240"/>
    </location>
</feature>
<evidence type="ECO:0000256" key="6">
    <source>
        <dbReference type="ARBA" id="ARBA00023170"/>
    </source>
</evidence>
<dbReference type="InterPro" id="IPR000276">
    <property type="entry name" value="GPCR_Rhodpsn"/>
</dbReference>